<feature type="region of interest" description="Disordered" evidence="3">
    <location>
        <begin position="1"/>
        <end position="38"/>
    </location>
</feature>
<dbReference type="InterPro" id="IPR050393">
    <property type="entry name" value="MFP_Efflux_Pump"/>
</dbReference>
<keyword evidence="4" id="KW-1133">Transmembrane helix</keyword>
<dbReference type="Proteomes" id="UP000199074">
    <property type="component" value="Unassembled WGS sequence"/>
</dbReference>
<organism evidence="7 8">
    <name type="scientific">Devosia crocina</name>
    <dbReference type="NCBI Taxonomy" id="429728"/>
    <lineage>
        <taxon>Bacteria</taxon>
        <taxon>Pseudomonadati</taxon>
        <taxon>Pseudomonadota</taxon>
        <taxon>Alphaproteobacteria</taxon>
        <taxon>Hyphomicrobiales</taxon>
        <taxon>Devosiaceae</taxon>
        <taxon>Devosia</taxon>
    </lineage>
</organism>
<dbReference type="SUPFAM" id="SSF56954">
    <property type="entry name" value="Outer membrane efflux proteins (OEP)"/>
    <property type="match status" value="1"/>
</dbReference>
<feature type="coiled-coil region" evidence="2">
    <location>
        <begin position="138"/>
        <end position="165"/>
    </location>
</feature>
<evidence type="ECO:0000256" key="1">
    <source>
        <dbReference type="ARBA" id="ARBA00004167"/>
    </source>
</evidence>
<dbReference type="Pfam" id="PF25917">
    <property type="entry name" value="BSH_RND"/>
    <property type="match status" value="1"/>
</dbReference>
<accession>A0A1I7NPH1</accession>
<dbReference type="PANTHER" id="PTHR30367:SF1">
    <property type="entry name" value="MULTIDRUG RESISTANCE PROTEIN MDTN"/>
    <property type="match status" value="1"/>
</dbReference>
<evidence type="ECO:0000256" key="3">
    <source>
        <dbReference type="SAM" id="MobiDB-lite"/>
    </source>
</evidence>
<feature type="compositionally biased region" description="Basic and acidic residues" evidence="3">
    <location>
        <begin position="27"/>
        <end position="36"/>
    </location>
</feature>
<sequence>MSNTSVERVSQEPKDATQVPSTVAPQDMDRTAEPKKRGPAAKVGGFVVVLFVAALSWHVASDLIAPSSSSGAVSALTTQIAARVAGQVEHVHVSDNQRVARGDPLFTLDPAPFDLAVRQAQVALDQALLSVGASSVNLAGAQAQVDQARATLENNRTAVERARNLAERGLSTQAQLDTAELQYASAVSALNSAEASLEAAQLQVGDGSSPNPQIEGARVQLEQAQLNRTFATVVAPADGVITNLRMSTGQFVSAGSPALTFIESEQPWVTVDLRENQLINVDVGDRVSVIFDAVPGRSFEGEVRGLAWGIDPGRTAANGLPQNQSSTRWFEPARTIPVQISVDTEEAWLGKVRVGSKASALIFAQGEDNPVAWISRALQTVQSYLSYLF</sequence>
<protein>
    <submittedName>
        <fullName evidence="7">Multidrug resistance efflux pump</fullName>
    </submittedName>
</protein>
<dbReference type="InterPro" id="IPR058625">
    <property type="entry name" value="MdtA-like_BSH"/>
</dbReference>
<evidence type="ECO:0000256" key="2">
    <source>
        <dbReference type="SAM" id="Coils"/>
    </source>
</evidence>
<proteinExistence type="predicted"/>
<dbReference type="GO" id="GO:0015562">
    <property type="term" value="F:efflux transmembrane transporter activity"/>
    <property type="evidence" value="ECO:0007669"/>
    <property type="project" value="InterPro"/>
</dbReference>
<gene>
    <name evidence="7" type="ORF">SAMN05216456_2558</name>
</gene>
<evidence type="ECO:0000256" key="4">
    <source>
        <dbReference type="SAM" id="Phobius"/>
    </source>
</evidence>
<dbReference type="AlphaFoldDB" id="A0A1I7NPH1"/>
<keyword evidence="8" id="KW-1185">Reference proteome</keyword>
<evidence type="ECO:0000259" key="5">
    <source>
        <dbReference type="Pfam" id="PF25876"/>
    </source>
</evidence>
<dbReference type="Gene3D" id="2.40.30.170">
    <property type="match status" value="1"/>
</dbReference>
<dbReference type="Pfam" id="PF25876">
    <property type="entry name" value="HH_MFP_RND"/>
    <property type="match status" value="1"/>
</dbReference>
<dbReference type="Gene3D" id="2.40.50.100">
    <property type="match status" value="1"/>
</dbReference>
<keyword evidence="4" id="KW-0472">Membrane</keyword>
<dbReference type="PANTHER" id="PTHR30367">
    <property type="entry name" value="P-HYDROXYBENZOIC ACID EFFLUX PUMP SUBUNIT AAEA-RELATED"/>
    <property type="match status" value="1"/>
</dbReference>
<feature type="domain" description="Multidrug resistance protein MdtA-like alpha-helical hairpin" evidence="5">
    <location>
        <begin position="138"/>
        <end position="203"/>
    </location>
</feature>
<feature type="domain" description="Multidrug resistance protein MdtA-like barrel-sandwich hybrid" evidence="6">
    <location>
        <begin position="78"/>
        <end position="258"/>
    </location>
</feature>
<keyword evidence="2" id="KW-0175">Coiled coil</keyword>
<dbReference type="EMBL" id="FPCK01000002">
    <property type="protein sequence ID" value="SFV36571.1"/>
    <property type="molecule type" value="Genomic_DNA"/>
</dbReference>
<dbReference type="Gene3D" id="1.10.287.470">
    <property type="entry name" value="Helix hairpin bin"/>
    <property type="match status" value="1"/>
</dbReference>
<name>A0A1I7NPH1_9HYPH</name>
<dbReference type="InterPro" id="IPR058624">
    <property type="entry name" value="MdtA-like_HH"/>
</dbReference>
<evidence type="ECO:0000259" key="6">
    <source>
        <dbReference type="Pfam" id="PF25917"/>
    </source>
</evidence>
<comment type="subcellular location">
    <subcellularLocation>
        <location evidence="1">Membrane</location>
        <topology evidence="1">Single-pass membrane protein</topology>
    </subcellularLocation>
</comment>
<dbReference type="STRING" id="429728.SAMN05216456_2558"/>
<keyword evidence="4" id="KW-0812">Transmembrane</keyword>
<feature type="transmembrane region" description="Helical" evidence="4">
    <location>
        <begin position="40"/>
        <end position="60"/>
    </location>
</feature>
<evidence type="ECO:0000313" key="8">
    <source>
        <dbReference type="Proteomes" id="UP000199074"/>
    </source>
</evidence>
<dbReference type="SUPFAM" id="SSF111369">
    <property type="entry name" value="HlyD-like secretion proteins"/>
    <property type="match status" value="2"/>
</dbReference>
<reference evidence="7 8" key="1">
    <citation type="submission" date="2016-10" db="EMBL/GenBank/DDBJ databases">
        <authorList>
            <person name="de Groot N.N."/>
        </authorList>
    </citation>
    <scope>NUCLEOTIDE SEQUENCE [LARGE SCALE GENOMIC DNA]</scope>
    <source>
        <strain evidence="7 8">IPL20</strain>
    </source>
</reference>
<evidence type="ECO:0000313" key="7">
    <source>
        <dbReference type="EMBL" id="SFV36571.1"/>
    </source>
</evidence>